<protein>
    <recommendedName>
        <fullName evidence="3">Secreted protein</fullName>
    </recommendedName>
</protein>
<organism evidence="1 2">
    <name type="scientific">Pleurodeles waltl</name>
    <name type="common">Iberian ribbed newt</name>
    <dbReference type="NCBI Taxonomy" id="8319"/>
    <lineage>
        <taxon>Eukaryota</taxon>
        <taxon>Metazoa</taxon>
        <taxon>Chordata</taxon>
        <taxon>Craniata</taxon>
        <taxon>Vertebrata</taxon>
        <taxon>Euteleostomi</taxon>
        <taxon>Amphibia</taxon>
        <taxon>Batrachia</taxon>
        <taxon>Caudata</taxon>
        <taxon>Salamandroidea</taxon>
        <taxon>Salamandridae</taxon>
        <taxon>Pleurodelinae</taxon>
        <taxon>Pleurodeles</taxon>
    </lineage>
</organism>
<dbReference type="Proteomes" id="UP001066276">
    <property type="component" value="Chromosome 4_2"/>
</dbReference>
<accession>A0AAV7SP31</accession>
<dbReference type="AlphaFoldDB" id="A0AAV7SP31"/>
<evidence type="ECO:0008006" key="3">
    <source>
        <dbReference type="Google" id="ProtNLM"/>
    </source>
</evidence>
<evidence type="ECO:0000313" key="2">
    <source>
        <dbReference type="Proteomes" id="UP001066276"/>
    </source>
</evidence>
<evidence type="ECO:0000313" key="1">
    <source>
        <dbReference type="EMBL" id="KAJ1165837.1"/>
    </source>
</evidence>
<sequence length="76" mass="8309">MPTLNFAVPLVPIPPLRAPSSADSVAAHCHADRAEAAPRTKAATQPVTHNHYADQYSCIRFPHFLERVNRLTPPGL</sequence>
<comment type="caution">
    <text evidence="1">The sequence shown here is derived from an EMBL/GenBank/DDBJ whole genome shotgun (WGS) entry which is preliminary data.</text>
</comment>
<dbReference type="EMBL" id="JANPWB010000008">
    <property type="protein sequence ID" value="KAJ1165837.1"/>
    <property type="molecule type" value="Genomic_DNA"/>
</dbReference>
<name>A0AAV7SP31_PLEWA</name>
<gene>
    <name evidence="1" type="ORF">NDU88_006254</name>
</gene>
<keyword evidence="2" id="KW-1185">Reference proteome</keyword>
<reference evidence="1" key="1">
    <citation type="journal article" date="2022" name="bioRxiv">
        <title>Sequencing and chromosome-scale assembly of the giantPleurodeles waltlgenome.</title>
        <authorList>
            <person name="Brown T."/>
            <person name="Elewa A."/>
            <person name="Iarovenko S."/>
            <person name="Subramanian E."/>
            <person name="Araus A.J."/>
            <person name="Petzold A."/>
            <person name="Susuki M."/>
            <person name="Suzuki K.-i.T."/>
            <person name="Hayashi T."/>
            <person name="Toyoda A."/>
            <person name="Oliveira C."/>
            <person name="Osipova E."/>
            <person name="Leigh N.D."/>
            <person name="Simon A."/>
            <person name="Yun M.H."/>
        </authorList>
    </citation>
    <scope>NUCLEOTIDE SEQUENCE</scope>
    <source>
        <strain evidence="1">20211129_DDA</strain>
        <tissue evidence="1">Liver</tissue>
    </source>
</reference>
<proteinExistence type="predicted"/>